<dbReference type="OrthoDB" id="194358at2759"/>
<dbReference type="InterPro" id="IPR029058">
    <property type="entry name" value="AB_hydrolase_fold"/>
</dbReference>
<protein>
    <recommendedName>
        <fullName evidence="4">NACHT domain-containing protein</fullName>
    </recommendedName>
</protein>
<dbReference type="Proteomes" id="UP000193144">
    <property type="component" value="Unassembled WGS sequence"/>
</dbReference>
<feature type="domain" description="NACHT" evidence="4">
    <location>
        <begin position="381"/>
        <end position="539"/>
    </location>
</feature>
<organism evidence="5 6">
    <name type="scientific">Clohesyomyces aquaticus</name>
    <dbReference type="NCBI Taxonomy" id="1231657"/>
    <lineage>
        <taxon>Eukaryota</taxon>
        <taxon>Fungi</taxon>
        <taxon>Dikarya</taxon>
        <taxon>Ascomycota</taxon>
        <taxon>Pezizomycotina</taxon>
        <taxon>Dothideomycetes</taxon>
        <taxon>Pleosporomycetidae</taxon>
        <taxon>Pleosporales</taxon>
        <taxon>Lindgomycetaceae</taxon>
        <taxon>Clohesyomyces</taxon>
    </lineage>
</organism>
<dbReference type="Gene3D" id="3.40.50.300">
    <property type="entry name" value="P-loop containing nucleotide triphosphate hydrolases"/>
    <property type="match status" value="1"/>
</dbReference>
<accession>A0A1Y1ZE35</accession>
<evidence type="ECO:0000259" key="4">
    <source>
        <dbReference type="PROSITE" id="PS50837"/>
    </source>
</evidence>
<dbReference type="InterPro" id="IPR007751">
    <property type="entry name" value="DUF676_lipase-like"/>
</dbReference>
<sequence length="710" mass="80718">MPSKFNLFKRKKKDDPEQAVGSREVASAQGSHNEATDDEAEEVCGLFDFDDDPPSEALFDIVAVHGLGGHWKHTWTGDSGSLWLRDFLPTEFKSLGFKVRIRSYGYNSNTAFSKAVTDLSNEAEMLLDRIRGERGTEEEKSRPILFVAHSLGGILVKKAMIAAHERSEIYGDILKKIHGVAFFGTPHRGSDLAWWADFPATLVKALQLGRGTNKAYVEALKRNSKEFSDISRQWVERAKGLRIRTYYETERLLGFLVVDEDSARLNLPNEIPTGIAGANHKTICKFDKENGQKYRQIWNGIKEIAIDISEARKISKASKETTNDTNIMFEVNEQHKQFLRLLCSSDYEADRRRNPEREQGTCEWIANDDHYQTWFSEKRSNILWISGDPGCGKSVAASYLVDHIRSSAEGYTPVFFFFKDDSERQSSANMALCAILHQILSIDQNKPLLELAMPVYTSHGSALLERFDSLWSILIKVVSDPRCGELVVVLDALDECAKKCREQFMTNMVALCIRAKEHDNENPTRVKFLLTSRPYAEVERALKNFQAIRLKTEESVDKIEQDVKRVIDARIQRFADRMEVSEDTRLKSLKKNLHSKADRTFLWVSLTLDMLDNSEDCTYAELADIVNASNPGIDALYEKILQKAKDPKKAQRMLHLVVGAVEPLSVEEINVAWAIEVGKECDLEHRKFPSPERGIREVCGLFVRIINKRV</sequence>
<dbReference type="PANTHER" id="PTHR10039:SF14">
    <property type="entry name" value="NACHT DOMAIN-CONTAINING PROTEIN"/>
    <property type="match status" value="1"/>
</dbReference>
<evidence type="ECO:0000256" key="3">
    <source>
        <dbReference type="SAM" id="MobiDB-lite"/>
    </source>
</evidence>
<keyword evidence="2" id="KW-0677">Repeat</keyword>
<dbReference type="InterPro" id="IPR056884">
    <property type="entry name" value="NPHP3-like_N"/>
</dbReference>
<evidence type="ECO:0000256" key="1">
    <source>
        <dbReference type="ARBA" id="ARBA00007920"/>
    </source>
</evidence>
<dbReference type="EMBL" id="MCFA01000103">
    <property type="protein sequence ID" value="ORY08227.1"/>
    <property type="molecule type" value="Genomic_DNA"/>
</dbReference>
<dbReference type="PROSITE" id="PS50837">
    <property type="entry name" value="NACHT"/>
    <property type="match status" value="1"/>
</dbReference>
<dbReference type="PANTHER" id="PTHR10039">
    <property type="entry name" value="AMELOGENIN"/>
    <property type="match status" value="1"/>
</dbReference>
<keyword evidence="6" id="KW-1185">Reference proteome</keyword>
<dbReference type="Pfam" id="PF05057">
    <property type="entry name" value="DUF676"/>
    <property type="match status" value="1"/>
</dbReference>
<dbReference type="Gene3D" id="3.40.50.1820">
    <property type="entry name" value="alpha/beta hydrolase"/>
    <property type="match status" value="1"/>
</dbReference>
<comment type="similarity">
    <text evidence="1">Belongs to the putative lipase ROG1 family.</text>
</comment>
<reference evidence="5 6" key="1">
    <citation type="submission" date="2016-07" db="EMBL/GenBank/DDBJ databases">
        <title>Pervasive Adenine N6-methylation of Active Genes in Fungi.</title>
        <authorList>
            <consortium name="DOE Joint Genome Institute"/>
            <person name="Mondo S.J."/>
            <person name="Dannebaum R.O."/>
            <person name="Kuo R.C."/>
            <person name="Labutti K."/>
            <person name="Haridas S."/>
            <person name="Kuo A."/>
            <person name="Salamov A."/>
            <person name="Ahrendt S.R."/>
            <person name="Lipzen A."/>
            <person name="Sullivan W."/>
            <person name="Andreopoulos W.B."/>
            <person name="Clum A."/>
            <person name="Lindquist E."/>
            <person name="Daum C."/>
            <person name="Ramamoorthy G.K."/>
            <person name="Gryganskyi A."/>
            <person name="Culley D."/>
            <person name="Magnuson J.K."/>
            <person name="James T.Y."/>
            <person name="O'Malley M.A."/>
            <person name="Stajich J.E."/>
            <person name="Spatafora J.W."/>
            <person name="Visel A."/>
            <person name="Grigoriev I.V."/>
        </authorList>
    </citation>
    <scope>NUCLEOTIDE SEQUENCE [LARGE SCALE GENOMIC DNA]</scope>
    <source>
        <strain evidence="5 6">CBS 115471</strain>
    </source>
</reference>
<evidence type="ECO:0000256" key="2">
    <source>
        <dbReference type="ARBA" id="ARBA00022737"/>
    </source>
</evidence>
<dbReference type="SUPFAM" id="SSF52540">
    <property type="entry name" value="P-loop containing nucleoside triphosphate hydrolases"/>
    <property type="match status" value="1"/>
</dbReference>
<evidence type="ECO:0000313" key="5">
    <source>
        <dbReference type="EMBL" id="ORY08227.1"/>
    </source>
</evidence>
<dbReference type="STRING" id="1231657.A0A1Y1ZE35"/>
<dbReference type="Pfam" id="PF24883">
    <property type="entry name" value="NPHP3_N"/>
    <property type="match status" value="1"/>
</dbReference>
<comment type="caution">
    <text evidence="5">The sequence shown here is derived from an EMBL/GenBank/DDBJ whole genome shotgun (WGS) entry which is preliminary data.</text>
</comment>
<feature type="region of interest" description="Disordered" evidence="3">
    <location>
        <begin position="1"/>
        <end position="37"/>
    </location>
</feature>
<feature type="non-terminal residue" evidence="5">
    <location>
        <position position="710"/>
    </location>
</feature>
<name>A0A1Y1ZE35_9PLEO</name>
<dbReference type="AlphaFoldDB" id="A0A1Y1ZE35"/>
<dbReference type="InterPro" id="IPR007111">
    <property type="entry name" value="NACHT_NTPase"/>
</dbReference>
<dbReference type="SUPFAM" id="SSF53474">
    <property type="entry name" value="alpha/beta-Hydrolases"/>
    <property type="match status" value="1"/>
</dbReference>
<dbReference type="InterPro" id="IPR027417">
    <property type="entry name" value="P-loop_NTPase"/>
</dbReference>
<evidence type="ECO:0000313" key="6">
    <source>
        <dbReference type="Proteomes" id="UP000193144"/>
    </source>
</evidence>
<gene>
    <name evidence="5" type="ORF">BCR34DRAFT_14589</name>
</gene>
<proteinExistence type="inferred from homology"/>